<proteinExistence type="predicted"/>
<organism evidence="1 2">
    <name type="scientific">Amphibalanus amphitrite</name>
    <name type="common">Striped barnacle</name>
    <name type="synonym">Balanus amphitrite</name>
    <dbReference type="NCBI Taxonomy" id="1232801"/>
    <lineage>
        <taxon>Eukaryota</taxon>
        <taxon>Metazoa</taxon>
        <taxon>Ecdysozoa</taxon>
        <taxon>Arthropoda</taxon>
        <taxon>Crustacea</taxon>
        <taxon>Multicrustacea</taxon>
        <taxon>Cirripedia</taxon>
        <taxon>Thoracica</taxon>
        <taxon>Thoracicalcarea</taxon>
        <taxon>Balanomorpha</taxon>
        <taxon>Balanoidea</taxon>
        <taxon>Balanidae</taxon>
        <taxon>Amphibalaninae</taxon>
        <taxon>Amphibalanus</taxon>
    </lineage>
</organism>
<evidence type="ECO:0000313" key="2">
    <source>
        <dbReference type="Proteomes" id="UP000440578"/>
    </source>
</evidence>
<protein>
    <submittedName>
        <fullName evidence="1">Uncharacterized protein</fullName>
    </submittedName>
</protein>
<reference evidence="1 2" key="1">
    <citation type="submission" date="2019-07" db="EMBL/GenBank/DDBJ databases">
        <title>Draft genome assembly of a fouling barnacle, Amphibalanus amphitrite (Darwin, 1854): The first reference genome for Thecostraca.</title>
        <authorList>
            <person name="Kim W."/>
        </authorList>
    </citation>
    <scope>NUCLEOTIDE SEQUENCE [LARGE SCALE GENOMIC DNA]</scope>
    <source>
        <strain evidence="1">SNU_AA5</strain>
        <tissue evidence="1">Soma without cirri and trophi</tissue>
    </source>
</reference>
<dbReference type="Proteomes" id="UP000440578">
    <property type="component" value="Unassembled WGS sequence"/>
</dbReference>
<name>A0A6A4V206_AMPAM</name>
<dbReference type="AlphaFoldDB" id="A0A6A4V206"/>
<accession>A0A6A4V206</accession>
<gene>
    <name evidence="1" type="ORF">FJT64_011445</name>
</gene>
<evidence type="ECO:0000313" key="1">
    <source>
        <dbReference type="EMBL" id="KAF0290327.1"/>
    </source>
</evidence>
<sequence>MCVLLIDALLESKRPCPWDEQTIHRALVFRTRLSRSQYNFLRDGGMPLPSLTTLKTRLRKVTITQEDSGFARTILKAYLEEKPDRERPCVLMFDEMKLLRNHLLDNGLQLPGGGLVDKQLFADVLAIDRGKEFRILPKLGMESHVQHGEPDAAEEQLNSITS</sequence>
<comment type="caution">
    <text evidence="1">The sequence shown here is derived from an EMBL/GenBank/DDBJ whole genome shotgun (WGS) entry which is preliminary data.</text>
</comment>
<dbReference type="EMBL" id="VIIS01001963">
    <property type="protein sequence ID" value="KAF0290327.1"/>
    <property type="molecule type" value="Genomic_DNA"/>
</dbReference>
<keyword evidence="2" id="KW-1185">Reference proteome</keyword>